<evidence type="ECO:0000256" key="18">
    <source>
        <dbReference type="ARBA" id="ARBA00022989"/>
    </source>
</evidence>
<dbReference type="GO" id="GO:0005886">
    <property type="term" value="C:plasma membrane"/>
    <property type="evidence" value="ECO:0007669"/>
    <property type="project" value="UniProtKB-SubCell"/>
</dbReference>
<dbReference type="GO" id="GO:0009252">
    <property type="term" value="P:peptidoglycan biosynthetic process"/>
    <property type="evidence" value="ECO:0007669"/>
    <property type="project" value="UniProtKB-UniPathway"/>
</dbReference>
<evidence type="ECO:0000256" key="15">
    <source>
        <dbReference type="ARBA" id="ARBA00022960"/>
    </source>
</evidence>
<reference evidence="28 29" key="1">
    <citation type="submission" date="2018-02" db="EMBL/GenBank/DDBJ databases">
        <title>Complete genome sequencing of Faecalibacterium prausnitzii strains isolated from the human gut.</title>
        <authorList>
            <person name="Fitzgerald B.C."/>
            <person name="Shkoporov A.N."/>
            <person name="Ross P.R."/>
            <person name="Hill C."/>
        </authorList>
    </citation>
    <scope>NUCLEOTIDE SEQUENCE [LARGE SCALE GENOMIC DNA]</scope>
    <source>
        <strain evidence="28 29">APC942/8-14-2</strain>
    </source>
</reference>
<organism evidence="28 29">
    <name type="scientific">Faecalibacterium prausnitzii</name>
    <dbReference type="NCBI Taxonomy" id="853"/>
    <lineage>
        <taxon>Bacteria</taxon>
        <taxon>Bacillati</taxon>
        <taxon>Bacillota</taxon>
        <taxon>Clostridia</taxon>
        <taxon>Eubacteriales</taxon>
        <taxon>Oscillospiraceae</taxon>
        <taxon>Faecalibacterium</taxon>
    </lineage>
</organism>
<evidence type="ECO:0000256" key="1">
    <source>
        <dbReference type="ARBA" id="ARBA00002624"/>
    </source>
</evidence>
<evidence type="ECO:0000259" key="27">
    <source>
        <dbReference type="Pfam" id="PF00912"/>
    </source>
</evidence>
<evidence type="ECO:0000256" key="7">
    <source>
        <dbReference type="ARBA" id="ARBA00018638"/>
    </source>
</evidence>
<comment type="subcellular location">
    <subcellularLocation>
        <location evidence="2">Cell membrane</location>
        <topology evidence="2">Single-pass type II membrane protein</topology>
    </subcellularLocation>
</comment>
<sequence>MKFLFRILRRLVGYLLGVLLVALIAAAATFGWQGYKLYQSAVQATPLETLYQSITARPSFVPYDQLPQTYINAVLSVEDSRFVHHHGVDPLSIARALWADLRSGTLAEGGSTITQQLAKNVYFTQEKRMARKAAEVFAALDIEKHYSKQEIFEMYVNTIYFGNGCYGVAEAAEGYFKTDAASLTDAQAVVLAGLPQAPSVYASSPALAHKRARVVLQRMVDCHKLTQDAAAQLSAETDVIPFITRSIA</sequence>
<name>A0A329TG43_9FIRM</name>
<keyword evidence="17" id="KW-0573">Peptidoglycan synthesis</keyword>
<dbReference type="RefSeq" id="WP_022257030.1">
    <property type="nucleotide sequence ID" value="NZ_PRKZ01000011.1"/>
</dbReference>
<dbReference type="PANTHER" id="PTHR32282">
    <property type="entry name" value="BINDING PROTEIN TRANSPEPTIDASE, PUTATIVE-RELATED"/>
    <property type="match status" value="1"/>
</dbReference>
<dbReference type="GO" id="GO:0046677">
    <property type="term" value="P:response to antibiotic"/>
    <property type="evidence" value="ECO:0007669"/>
    <property type="project" value="UniProtKB-KW"/>
</dbReference>
<dbReference type="EC" id="3.4.16.4" evidence="6"/>
<evidence type="ECO:0000256" key="21">
    <source>
        <dbReference type="ARBA" id="ARBA00023268"/>
    </source>
</evidence>
<keyword evidence="12" id="KW-0808">Transferase</keyword>
<evidence type="ECO:0000256" key="20">
    <source>
        <dbReference type="ARBA" id="ARBA00023251"/>
    </source>
</evidence>
<keyword evidence="15" id="KW-0133">Cell shape</keyword>
<keyword evidence="8" id="KW-1003">Cell membrane</keyword>
<dbReference type="GO" id="GO:0008955">
    <property type="term" value="F:peptidoglycan glycosyltransferase activity"/>
    <property type="evidence" value="ECO:0007669"/>
    <property type="project" value="UniProtKB-EC"/>
</dbReference>
<comment type="catalytic activity">
    <reaction evidence="25">
        <text>[GlcNAc-(1-&gt;4)-Mur2Ac(oyl-L-Ala-gamma-D-Glu-L-Lys-D-Ala-D-Ala)](n)-di-trans,octa-cis-undecaprenyl diphosphate + beta-D-GlcNAc-(1-&gt;4)-Mur2Ac(oyl-L-Ala-gamma-D-Glu-L-Lys-D-Ala-D-Ala)-di-trans,octa-cis-undecaprenyl diphosphate = [GlcNAc-(1-&gt;4)-Mur2Ac(oyl-L-Ala-gamma-D-Glu-L-Lys-D-Ala-D-Ala)](n+1)-di-trans,octa-cis-undecaprenyl diphosphate + di-trans,octa-cis-undecaprenyl diphosphate + H(+)</text>
        <dbReference type="Rhea" id="RHEA:23708"/>
        <dbReference type="Rhea" id="RHEA-COMP:9602"/>
        <dbReference type="Rhea" id="RHEA-COMP:9603"/>
        <dbReference type="ChEBI" id="CHEBI:15378"/>
        <dbReference type="ChEBI" id="CHEBI:58405"/>
        <dbReference type="ChEBI" id="CHEBI:60033"/>
        <dbReference type="ChEBI" id="CHEBI:78435"/>
        <dbReference type="EC" id="2.4.99.28"/>
    </reaction>
</comment>
<evidence type="ECO:0000256" key="22">
    <source>
        <dbReference type="ARBA" id="ARBA00023316"/>
    </source>
</evidence>
<dbReference type="UniPathway" id="UPA00219"/>
<evidence type="ECO:0000256" key="16">
    <source>
        <dbReference type="ARBA" id="ARBA00022968"/>
    </source>
</evidence>
<evidence type="ECO:0000256" key="2">
    <source>
        <dbReference type="ARBA" id="ARBA00004401"/>
    </source>
</evidence>
<keyword evidence="9" id="KW-0121">Carboxypeptidase</keyword>
<comment type="catalytic activity">
    <reaction evidence="23">
        <text>Preferential cleavage: (Ac)2-L-Lys-D-Ala-|-D-Ala. Also transpeptidation of peptidyl-alanyl moieties that are N-acyl substituents of D-alanine.</text>
        <dbReference type="EC" id="3.4.16.4"/>
    </reaction>
</comment>
<evidence type="ECO:0000256" key="12">
    <source>
        <dbReference type="ARBA" id="ARBA00022679"/>
    </source>
</evidence>
<evidence type="ECO:0000256" key="17">
    <source>
        <dbReference type="ARBA" id="ARBA00022984"/>
    </source>
</evidence>
<keyword evidence="21" id="KW-0511">Multifunctional enzyme</keyword>
<dbReference type="Gene3D" id="1.10.3810.10">
    <property type="entry name" value="Biosynthetic peptidoglycan transglycosylase-like"/>
    <property type="match status" value="1"/>
</dbReference>
<dbReference type="GO" id="GO:0009002">
    <property type="term" value="F:serine-type D-Ala-D-Ala carboxypeptidase activity"/>
    <property type="evidence" value="ECO:0007669"/>
    <property type="project" value="UniProtKB-EC"/>
</dbReference>
<dbReference type="PANTHER" id="PTHR32282:SF11">
    <property type="entry name" value="PENICILLIN-BINDING PROTEIN 1B"/>
    <property type="match status" value="1"/>
</dbReference>
<accession>A0A329TG43</accession>
<comment type="similarity">
    <text evidence="5">In the N-terminal section; belongs to the glycosyltransferase 51 family.</text>
</comment>
<keyword evidence="11" id="KW-0328">Glycosyltransferase</keyword>
<evidence type="ECO:0000256" key="3">
    <source>
        <dbReference type="ARBA" id="ARBA00004752"/>
    </source>
</evidence>
<dbReference type="AlphaFoldDB" id="A0A329TG43"/>
<evidence type="ECO:0000256" key="10">
    <source>
        <dbReference type="ARBA" id="ARBA00022670"/>
    </source>
</evidence>
<dbReference type="FunFam" id="1.10.3810.10:FF:000001">
    <property type="entry name" value="Penicillin-binding protein 1A"/>
    <property type="match status" value="1"/>
</dbReference>
<comment type="similarity">
    <text evidence="4">In the C-terminal section; belongs to the transpeptidase family.</text>
</comment>
<keyword evidence="16" id="KW-0735">Signal-anchor</keyword>
<evidence type="ECO:0000256" key="25">
    <source>
        <dbReference type="ARBA" id="ARBA00049902"/>
    </source>
</evidence>
<comment type="pathway">
    <text evidence="26">Glycan biosynthesis.</text>
</comment>
<keyword evidence="18" id="KW-1133">Transmembrane helix</keyword>
<evidence type="ECO:0000256" key="6">
    <source>
        <dbReference type="ARBA" id="ARBA00012448"/>
    </source>
</evidence>
<evidence type="ECO:0000256" key="24">
    <source>
        <dbReference type="ARBA" id="ARBA00044770"/>
    </source>
</evidence>
<dbReference type="SUPFAM" id="SSF53955">
    <property type="entry name" value="Lysozyme-like"/>
    <property type="match status" value="1"/>
</dbReference>
<dbReference type="InterPro" id="IPR050396">
    <property type="entry name" value="Glycosyltr_51/Transpeptidase"/>
</dbReference>
<evidence type="ECO:0000256" key="26">
    <source>
        <dbReference type="ARBA" id="ARBA00060592"/>
    </source>
</evidence>
<evidence type="ECO:0000313" key="28">
    <source>
        <dbReference type="EMBL" id="RAW47973.1"/>
    </source>
</evidence>
<evidence type="ECO:0000256" key="13">
    <source>
        <dbReference type="ARBA" id="ARBA00022692"/>
    </source>
</evidence>
<comment type="caution">
    <text evidence="28">The sequence shown here is derived from an EMBL/GenBank/DDBJ whole genome shotgun (WGS) entry which is preliminary data.</text>
</comment>
<comment type="function">
    <text evidence="1">Cell wall formation. Synthesis of cross-linked peptidoglycan from the lipid intermediates. The enzyme has a penicillin-insensitive transglycosylase N-terminal domain (formation of linear glycan strands) and a penicillin-sensitive transpeptidase C-terminal domain (cross-linking of the peptide subunits).</text>
</comment>
<dbReference type="GO" id="GO:0006508">
    <property type="term" value="P:proteolysis"/>
    <property type="evidence" value="ECO:0007669"/>
    <property type="project" value="UniProtKB-KW"/>
</dbReference>
<keyword evidence="14" id="KW-0378">Hydrolase</keyword>
<evidence type="ECO:0000256" key="5">
    <source>
        <dbReference type="ARBA" id="ARBA00007739"/>
    </source>
</evidence>
<dbReference type="Pfam" id="PF00912">
    <property type="entry name" value="Transgly"/>
    <property type="match status" value="1"/>
</dbReference>
<keyword evidence="13" id="KW-0812">Transmembrane</keyword>
<dbReference type="InterPro" id="IPR036950">
    <property type="entry name" value="PBP_transglycosylase"/>
</dbReference>
<dbReference type="Proteomes" id="UP000251634">
    <property type="component" value="Unassembled WGS sequence"/>
</dbReference>
<evidence type="ECO:0000256" key="4">
    <source>
        <dbReference type="ARBA" id="ARBA00007090"/>
    </source>
</evidence>
<dbReference type="GO" id="GO:0071555">
    <property type="term" value="P:cell wall organization"/>
    <property type="evidence" value="ECO:0007669"/>
    <property type="project" value="UniProtKB-KW"/>
</dbReference>
<gene>
    <name evidence="28" type="ORF">C4N25_12430</name>
</gene>
<evidence type="ECO:0000256" key="23">
    <source>
        <dbReference type="ARBA" id="ARBA00034000"/>
    </source>
</evidence>
<evidence type="ECO:0000256" key="19">
    <source>
        <dbReference type="ARBA" id="ARBA00023136"/>
    </source>
</evidence>
<evidence type="ECO:0000256" key="14">
    <source>
        <dbReference type="ARBA" id="ARBA00022801"/>
    </source>
</evidence>
<evidence type="ECO:0000313" key="29">
    <source>
        <dbReference type="Proteomes" id="UP000251634"/>
    </source>
</evidence>
<evidence type="ECO:0000256" key="11">
    <source>
        <dbReference type="ARBA" id="ARBA00022676"/>
    </source>
</evidence>
<comment type="pathway">
    <text evidence="3">Cell wall biogenesis; peptidoglycan biosynthesis.</text>
</comment>
<keyword evidence="10" id="KW-0645">Protease</keyword>
<keyword evidence="19" id="KW-0472">Membrane</keyword>
<protein>
    <recommendedName>
        <fullName evidence="7">Penicillin-binding protein 1A</fullName>
        <ecNumber evidence="24">2.4.99.28</ecNumber>
        <ecNumber evidence="6">3.4.16.4</ecNumber>
    </recommendedName>
</protein>
<dbReference type="InterPro" id="IPR023346">
    <property type="entry name" value="Lysozyme-like_dom_sf"/>
</dbReference>
<dbReference type="EC" id="2.4.99.28" evidence="24"/>
<evidence type="ECO:0000256" key="9">
    <source>
        <dbReference type="ARBA" id="ARBA00022645"/>
    </source>
</evidence>
<dbReference type="GO" id="GO:0008360">
    <property type="term" value="P:regulation of cell shape"/>
    <property type="evidence" value="ECO:0007669"/>
    <property type="project" value="UniProtKB-KW"/>
</dbReference>
<keyword evidence="22" id="KW-0961">Cell wall biogenesis/degradation</keyword>
<evidence type="ECO:0000256" key="8">
    <source>
        <dbReference type="ARBA" id="ARBA00022475"/>
    </source>
</evidence>
<feature type="domain" description="Glycosyl transferase family 51" evidence="27">
    <location>
        <begin position="56"/>
        <end position="219"/>
    </location>
</feature>
<dbReference type="InterPro" id="IPR001264">
    <property type="entry name" value="Glyco_trans_51"/>
</dbReference>
<dbReference type="GO" id="GO:0030288">
    <property type="term" value="C:outer membrane-bounded periplasmic space"/>
    <property type="evidence" value="ECO:0007669"/>
    <property type="project" value="TreeGrafter"/>
</dbReference>
<keyword evidence="20" id="KW-0046">Antibiotic resistance</keyword>
<dbReference type="EMBL" id="PRKZ01000011">
    <property type="protein sequence ID" value="RAW47973.1"/>
    <property type="molecule type" value="Genomic_DNA"/>
</dbReference>
<proteinExistence type="inferred from homology"/>